<evidence type="ECO:0000313" key="2">
    <source>
        <dbReference type="Proteomes" id="UP000694570"/>
    </source>
</evidence>
<dbReference type="Proteomes" id="UP000694570">
    <property type="component" value="Unplaced"/>
</dbReference>
<reference evidence="1" key="1">
    <citation type="submission" date="2025-08" db="UniProtKB">
        <authorList>
            <consortium name="Ensembl"/>
        </authorList>
    </citation>
    <scope>IDENTIFICATION</scope>
</reference>
<sequence>MEETPPPLLGSSKPHLEKLTLGITRILGECEGETPGTTEGHGACSEAQRGDGRLDPAERAFAWSGGCRAVKP</sequence>
<proteinExistence type="predicted"/>
<name>A0A8D1C8J4_PIG</name>
<protein>
    <submittedName>
        <fullName evidence="1">Uncharacterized protein</fullName>
    </submittedName>
</protein>
<organism evidence="1 2">
    <name type="scientific">Sus scrofa</name>
    <name type="common">Pig</name>
    <dbReference type="NCBI Taxonomy" id="9823"/>
    <lineage>
        <taxon>Eukaryota</taxon>
        <taxon>Metazoa</taxon>
        <taxon>Chordata</taxon>
        <taxon>Craniata</taxon>
        <taxon>Vertebrata</taxon>
        <taxon>Euteleostomi</taxon>
        <taxon>Mammalia</taxon>
        <taxon>Eutheria</taxon>
        <taxon>Laurasiatheria</taxon>
        <taxon>Artiodactyla</taxon>
        <taxon>Suina</taxon>
        <taxon>Suidae</taxon>
        <taxon>Sus</taxon>
    </lineage>
</organism>
<evidence type="ECO:0000313" key="1">
    <source>
        <dbReference type="Ensembl" id="ENSSSCP00030026182.1"/>
    </source>
</evidence>
<dbReference type="Ensembl" id="ENSSSCT00030057616.1">
    <property type="protein sequence ID" value="ENSSSCP00030026182.1"/>
    <property type="gene ID" value="ENSSSCG00030041481.1"/>
</dbReference>
<accession>A0A8D1C8J4</accession>
<dbReference type="AlphaFoldDB" id="A0A8D1C8J4"/>